<gene>
    <name evidence="8" type="ORF">HSR121_2535</name>
</gene>
<feature type="transmembrane region" description="Helical" evidence="6">
    <location>
        <begin position="58"/>
        <end position="76"/>
    </location>
</feature>
<dbReference type="EMBL" id="CP064787">
    <property type="protein sequence ID" value="QSG06856.1"/>
    <property type="molecule type" value="Genomic_DNA"/>
</dbReference>
<dbReference type="Pfam" id="PF09335">
    <property type="entry name" value="VTT_dom"/>
    <property type="match status" value="1"/>
</dbReference>
<evidence type="ECO:0000259" key="7">
    <source>
        <dbReference type="Pfam" id="PF09335"/>
    </source>
</evidence>
<proteinExistence type="predicted"/>
<dbReference type="PANTHER" id="PTHR12677">
    <property type="entry name" value="GOLGI APPARATUS MEMBRANE PROTEIN TVP38-RELATED"/>
    <property type="match status" value="1"/>
</dbReference>
<dbReference type="GO" id="GO:0005886">
    <property type="term" value="C:plasma membrane"/>
    <property type="evidence" value="ECO:0007669"/>
    <property type="project" value="UniProtKB-SubCell"/>
</dbReference>
<feature type="domain" description="VTT" evidence="7">
    <location>
        <begin position="76"/>
        <end position="193"/>
    </location>
</feature>
<feature type="transmembrane region" description="Helical" evidence="6">
    <location>
        <begin position="88"/>
        <end position="110"/>
    </location>
</feature>
<keyword evidence="2" id="KW-1003">Cell membrane</keyword>
<dbReference type="GeneID" id="68856085"/>
<dbReference type="InterPro" id="IPR032816">
    <property type="entry name" value="VTT_dom"/>
</dbReference>
<evidence type="ECO:0000256" key="2">
    <source>
        <dbReference type="ARBA" id="ARBA00022475"/>
    </source>
</evidence>
<dbReference type="PANTHER" id="PTHR12677:SF59">
    <property type="entry name" value="GOLGI APPARATUS MEMBRANE PROTEIN TVP38-RELATED"/>
    <property type="match status" value="1"/>
</dbReference>
<reference evidence="8" key="1">
    <citation type="submission" date="2020-11" db="EMBL/GenBank/DDBJ databases">
        <title>Carbohydrate-dependent, anaerobic sulfur respiration: A novel catabolism in halophilic archaea.</title>
        <authorList>
            <person name="Sorokin D.Y."/>
            <person name="Messina E."/>
            <person name="Smedile F."/>
            <person name="La Cono V."/>
            <person name="Hallsworth J.E."/>
            <person name="Yakimov M.M."/>
        </authorList>
    </citation>
    <scope>NUCLEOTIDE SEQUENCE</scope>
    <source>
        <strain evidence="8">HSR12-1</strain>
    </source>
</reference>
<dbReference type="RefSeq" id="WP_229113339.1">
    <property type="nucleotide sequence ID" value="NZ_CP064787.1"/>
</dbReference>
<organism evidence="8 9">
    <name type="scientific">Halapricum desulfuricans</name>
    <dbReference type="NCBI Taxonomy" id="2841257"/>
    <lineage>
        <taxon>Archaea</taxon>
        <taxon>Methanobacteriati</taxon>
        <taxon>Methanobacteriota</taxon>
        <taxon>Stenosarchaea group</taxon>
        <taxon>Halobacteria</taxon>
        <taxon>Halobacteriales</taxon>
        <taxon>Haloarculaceae</taxon>
        <taxon>Halapricum</taxon>
    </lineage>
</organism>
<evidence type="ECO:0000256" key="5">
    <source>
        <dbReference type="ARBA" id="ARBA00023136"/>
    </source>
</evidence>
<feature type="transmembrane region" description="Helical" evidence="6">
    <location>
        <begin position="175"/>
        <end position="197"/>
    </location>
</feature>
<name>A0A897N8Z4_9EURY</name>
<dbReference type="InterPro" id="IPR015414">
    <property type="entry name" value="TMEM64"/>
</dbReference>
<dbReference type="AlphaFoldDB" id="A0A897N8Z4"/>
<feature type="transmembrane region" description="Helical" evidence="6">
    <location>
        <begin position="203"/>
        <end position="220"/>
    </location>
</feature>
<keyword evidence="5 6" id="KW-0472">Membrane</keyword>
<keyword evidence="4 6" id="KW-1133">Transmembrane helix</keyword>
<evidence type="ECO:0000256" key="4">
    <source>
        <dbReference type="ARBA" id="ARBA00022989"/>
    </source>
</evidence>
<evidence type="ECO:0000256" key="1">
    <source>
        <dbReference type="ARBA" id="ARBA00004651"/>
    </source>
</evidence>
<comment type="subcellular location">
    <subcellularLocation>
        <location evidence="1">Cell membrane</location>
        <topology evidence="1">Multi-pass membrane protein</topology>
    </subcellularLocation>
</comment>
<dbReference type="Proteomes" id="UP000663525">
    <property type="component" value="Chromosome"/>
</dbReference>
<sequence length="233" mass="25041">MDRPVRIFADARSRRTTLLAIAVVLAVLIGGSIALRGHVAWLTDPDATRSFVAEFGPLAPIAFVLLQAAQVVFAPVPGQVLAVASGWLFGLFWGTVYSVVGATLGSYVVFRVARRYGRPFVERAIDPAALALFDGFSERRGYLVLAVLFIVPGMPDDVICFVAGTTRLDIKRMTVIVALGRVPGYLLANAIGASLAAQLYAEATVLLLALVAASALVYWYRDAVFDRLLATVR</sequence>
<feature type="transmembrane region" description="Helical" evidence="6">
    <location>
        <begin position="142"/>
        <end position="163"/>
    </location>
</feature>
<evidence type="ECO:0000313" key="8">
    <source>
        <dbReference type="EMBL" id="QSG06856.1"/>
    </source>
</evidence>
<keyword evidence="3 6" id="KW-0812">Transmembrane</keyword>
<accession>A0A897N8Z4</accession>
<evidence type="ECO:0000313" key="9">
    <source>
        <dbReference type="Proteomes" id="UP000663525"/>
    </source>
</evidence>
<protein>
    <submittedName>
        <fullName evidence="8">Membrane protein DegA family</fullName>
    </submittedName>
</protein>
<evidence type="ECO:0000256" key="3">
    <source>
        <dbReference type="ARBA" id="ARBA00022692"/>
    </source>
</evidence>
<evidence type="ECO:0000256" key="6">
    <source>
        <dbReference type="SAM" id="Phobius"/>
    </source>
</evidence>